<proteinExistence type="predicted"/>
<comment type="caution">
    <text evidence="2">The sequence shown here is derived from an EMBL/GenBank/DDBJ whole genome shotgun (WGS) entry which is preliminary data.</text>
</comment>
<evidence type="ECO:0008006" key="4">
    <source>
        <dbReference type="Google" id="ProtNLM"/>
    </source>
</evidence>
<evidence type="ECO:0000256" key="1">
    <source>
        <dbReference type="SAM" id="SignalP"/>
    </source>
</evidence>
<dbReference type="EMBL" id="WJYA01000001">
    <property type="protein sequence ID" value="MTE25376.1"/>
    <property type="molecule type" value="Genomic_DNA"/>
</dbReference>
<sequence length="266" mass="30016">MKVIVLLCFMLLSLSSYSQGRIDGFYRGQGNTTLVLGYGYEDSKSYNIGREPSSLSRTLTYISVFASHGVLDNLDVQVSLPYLESDTNKSLQDISLFSKYRFYTKTTRNGQLQLSAALGFSTPINDYKIGGLYDIGQQATVIDTRALAHYKWNPNWFVTVQSGFSYKLEEVPNSIPFVFKAGRATKNWYYDVYYDFQYSIGGIDYRGTPSPQNFRELGVSYHKIGATLYYNILKNFGSYITYAHLIDGRNSFTGPSYGIGLVCSLN</sequence>
<evidence type="ECO:0000313" key="2">
    <source>
        <dbReference type="EMBL" id="MTE25376.1"/>
    </source>
</evidence>
<dbReference type="Proteomes" id="UP000447545">
    <property type="component" value="Unassembled WGS sequence"/>
</dbReference>
<feature type="chain" id="PRO_5029714478" description="MetA-pathway of phenol degradation" evidence="1">
    <location>
        <begin position="19"/>
        <end position="266"/>
    </location>
</feature>
<evidence type="ECO:0000313" key="3">
    <source>
        <dbReference type="Proteomes" id="UP000447545"/>
    </source>
</evidence>
<name>A0A7K1G7W9_9FLAO</name>
<keyword evidence="1" id="KW-0732">Signal</keyword>
<dbReference type="AlphaFoldDB" id="A0A7K1G7W9"/>
<gene>
    <name evidence="2" type="ORF">F1003_00395</name>
</gene>
<keyword evidence="3" id="KW-1185">Reference proteome</keyword>
<protein>
    <recommendedName>
        <fullName evidence="4">MetA-pathway of phenol degradation</fullName>
    </recommendedName>
</protein>
<organism evidence="2 3">
    <name type="scientific">Winogradskyella ouciana</name>
    <dbReference type="NCBI Taxonomy" id="2608631"/>
    <lineage>
        <taxon>Bacteria</taxon>
        <taxon>Pseudomonadati</taxon>
        <taxon>Bacteroidota</taxon>
        <taxon>Flavobacteriia</taxon>
        <taxon>Flavobacteriales</taxon>
        <taxon>Flavobacteriaceae</taxon>
        <taxon>Winogradskyella</taxon>
    </lineage>
</organism>
<accession>A0A7K1G7W9</accession>
<dbReference type="RefSeq" id="WP_155087223.1">
    <property type="nucleotide sequence ID" value="NZ_WJYA01000001.1"/>
</dbReference>
<feature type="signal peptide" evidence="1">
    <location>
        <begin position="1"/>
        <end position="18"/>
    </location>
</feature>
<reference evidence="2 3" key="1">
    <citation type="submission" date="2019-11" db="EMBL/GenBank/DDBJ databases">
        <title>Winogradskyella ouciana sp. nov., isolated from the hadal seawater of the Mariana Trench.</title>
        <authorList>
            <person name="Liu R."/>
        </authorList>
    </citation>
    <scope>NUCLEOTIDE SEQUENCE [LARGE SCALE GENOMIC DNA]</scope>
    <source>
        <strain evidence="2 3">ZXX205</strain>
    </source>
</reference>